<keyword evidence="2" id="KW-1185">Reference proteome</keyword>
<dbReference type="Proteomes" id="UP000709295">
    <property type="component" value="Unassembled WGS sequence"/>
</dbReference>
<reference evidence="1" key="1">
    <citation type="submission" date="2021-01" db="EMBL/GenBank/DDBJ databases">
        <title>Phytophthora aleatoria, a newly-described species from Pinus radiata is distinct from Phytophthora cactorum isolates based on comparative genomics.</title>
        <authorList>
            <person name="Mcdougal R."/>
            <person name="Panda P."/>
            <person name="Williams N."/>
            <person name="Studholme D.J."/>
        </authorList>
    </citation>
    <scope>NUCLEOTIDE SEQUENCE</scope>
    <source>
        <strain evidence="1">NZFS 4037</strain>
    </source>
</reference>
<accession>A0A8J5I407</accession>
<proteinExistence type="predicted"/>
<comment type="caution">
    <text evidence="1">The sequence shown here is derived from an EMBL/GenBank/DDBJ whole genome shotgun (WGS) entry which is preliminary data.</text>
</comment>
<evidence type="ECO:0000313" key="2">
    <source>
        <dbReference type="Proteomes" id="UP000709295"/>
    </source>
</evidence>
<gene>
    <name evidence="1" type="ORF">JG688_00016672</name>
</gene>
<name>A0A8J5I407_9STRA</name>
<dbReference type="EMBL" id="JAENGY010002161">
    <property type="protein sequence ID" value="KAG6945230.1"/>
    <property type="molecule type" value="Genomic_DNA"/>
</dbReference>
<sequence>MFIQNNLRCQRYPHLVEGYENISAEQLGRVLLNNERRRQGCLPWKPNDDSVAQRFLKSVEIGTRSVWGGNAERSQCRHKAFAYQARFGLPALFVTRTPHTDIR</sequence>
<organism evidence="1 2">
    <name type="scientific">Phytophthora aleatoria</name>
    <dbReference type="NCBI Taxonomy" id="2496075"/>
    <lineage>
        <taxon>Eukaryota</taxon>
        <taxon>Sar</taxon>
        <taxon>Stramenopiles</taxon>
        <taxon>Oomycota</taxon>
        <taxon>Peronosporomycetes</taxon>
        <taxon>Peronosporales</taxon>
        <taxon>Peronosporaceae</taxon>
        <taxon>Phytophthora</taxon>
    </lineage>
</organism>
<protein>
    <submittedName>
        <fullName evidence="1">Uncharacterized protein</fullName>
    </submittedName>
</protein>
<dbReference type="AlphaFoldDB" id="A0A8J5I407"/>
<evidence type="ECO:0000313" key="1">
    <source>
        <dbReference type="EMBL" id="KAG6945230.1"/>
    </source>
</evidence>